<organism evidence="1 2">
    <name type="scientific">Acaryochloris thomasi RCC1774</name>
    <dbReference type="NCBI Taxonomy" id="1764569"/>
    <lineage>
        <taxon>Bacteria</taxon>
        <taxon>Bacillati</taxon>
        <taxon>Cyanobacteriota</taxon>
        <taxon>Cyanophyceae</taxon>
        <taxon>Acaryochloridales</taxon>
        <taxon>Acaryochloridaceae</taxon>
        <taxon>Acaryochloris</taxon>
        <taxon>Acaryochloris thomasi</taxon>
    </lineage>
</organism>
<dbReference type="Proteomes" id="UP000248857">
    <property type="component" value="Unassembled WGS sequence"/>
</dbReference>
<comment type="caution">
    <text evidence="1">The sequence shown here is derived from an EMBL/GenBank/DDBJ whole genome shotgun (WGS) entry which is preliminary data.</text>
</comment>
<accession>A0A2W1JNE7</accession>
<dbReference type="EMBL" id="PQWO01000002">
    <property type="protein sequence ID" value="PZD74746.1"/>
    <property type="molecule type" value="Genomic_DNA"/>
</dbReference>
<evidence type="ECO:0000313" key="1">
    <source>
        <dbReference type="EMBL" id="PZD74746.1"/>
    </source>
</evidence>
<sequence length="229" mass="26363">MAQGGHLHHVDIGHSSGLMKSERRTMSPIYRSEVPRCWEVTHLELPSQHFFAFALRSKRDQVLIYGVISASPKKRVVLSREEIEFDADTTEVGQKRPLPRSLCRLILTGKPLIESVVTLLAKREKLKAQQDLSSSSGMDSADLTHDLQQELWFTDKYLERLYDAIAHLYHQVVNESQLIKFDSSAVSDIQLQEADLRAEHVERMLDTLEKEKGKRKKWALPKMFNRSLQ</sequence>
<name>A0A2W1JNE7_9CYAN</name>
<protein>
    <submittedName>
        <fullName evidence="1">Uncharacterized protein</fullName>
    </submittedName>
</protein>
<dbReference type="AlphaFoldDB" id="A0A2W1JNE7"/>
<reference evidence="1 2" key="1">
    <citation type="journal article" date="2018" name="Sci. Rep.">
        <title>A novel species of the marine cyanobacterium Acaryochloris with a unique pigment content and lifestyle.</title>
        <authorList>
            <person name="Partensky F."/>
            <person name="Six C."/>
            <person name="Ratin M."/>
            <person name="Garczarek L."/>
            <person name="Vaulot D."/>
            <person name="Probert I."/>
            <person name="Calteau A."/>
            <person name="Gourvil P."/>
            <person name="Marie D."/>
            <person name="Grebert T."/>
            <person name="Bouchier C."/>
            <person name="Le Panse S."/>
            <person name="Gachenot M."/>
            <person name="Rodriguez F."/>
            <person name="Garrido J.L."/>
        </authorList>
    </citation>
    <scope>NUCLEOTIDE SEQUENCE [LARGE SCALE GENOMIC DNA]</scope>
    <source>
        <strain evidence="1 2">RCC1774</strain>
    </source>
</reference>
<gene>
    <name evidence="1" type="ORF">C1752_00620</name>
</gene>
<keyword evidence="2" id="KW-1185">Reference proteome</keyword>
<proteinExistence type="predicted"/>
<evidence type="ECO:0000313" key="2">
    <source>
        <dbReference type="Proteomes" id="UP000248857"/>
    </source>
</evidence>